<gene>
    <name evidence="1" type="ORF">vBEcoSSa179w3YLVW_00013</name>
</gene>
<sequence length="63" mass="7199">MANMYYCMFRNTMDDFRNCVDALSNAGSIDDFSSPERCAAEQIYHLANAYIANYELLLEESGE</sequence>
<proteinExistence type="predicted"/>
<organism evidence="1 2">
    <name type="scientific">Escherichia phage vB_EcoS Sa179lw</name>
    <dbReference type="NCBI Taxonomy" id="2126819"/>
    <lineage>
        <taxon>Viruses</taxon>
        <taxon>Duplodnaviria</taxon>
        <taxon>Heunggongvirae</taxon>
        <taxon>Uroviricota</taxon>
        <taxon>Caudoviricetes</taxon>
        <taxon>Buchananvirus</taxon>
        <taxon>Buchananvirus Sa179lw</taxon>
    </lineage>
</organism>
<reference evidence="2" key="1">
    <citation type="submission" date="2018-03" db="EMBL/GenBank/DDBJ databases">
        <title>Complete Genome Sequence of Escherichia coli Phage Sa179w3YLVW Isolated from Surface Water in a Produce-Growing Area in Northern California.</title>
        <authorList>
            <person name="Liao Y.-T."/>
            <person name="Liu F."/>
            <person name="Sun X."/>
            <person name="Li R.W."/>
            <person name="Wu V.C.H."/>
        </authorList>
    </citation>
    <scope>NUCLEOTIDE SEQUENCE [LARGE SCALE GENOMIC DNA]</scope>
</reference>
<dbReference type="Proteomes" id="UP000240398">
    <property type="component" value="Segment"/>
</dbReference>
<protein>
    <submittedName>
        <fullName evidence="1">Uncharacterized protein</fullName>
    </submittedName>
</protein>
<accession>A0A2P1MX98</accession>
<evidence type="ECO:0000313" key="1">
    <source>
        <dbReference type="EMBL" id="AVP40199.1"/>
    </source>
</evidence>
<name>A0A2P1MX98_9CAUD</name>
<keyword evidence="2" id="KW-1185">Reference proteome</keyword>
<evidence type="ECO:0000313" key="2">
    <source>
        <dbReference type="Proteomes" id="UP000240398"/>
    </source>
</evidence>
<dbReference type="EMBL" id="MH023293">
    <property type="protein sequence ID" value="AVP40199.1"/>
    <property type="molecule type" value="Genomic_DNA"/>
</dbReference>